<comment type="caution">
    <text evidence="1">The sequence shown here is derived from an EMBL/GenBank/DDBJ whole genome shotgun (WGS) entry which is preliminary data.</text>
</comment>
<dbReference type="SUPFAM" id="SSF54862">
    <property type="entry name" value="4Fe-4S ferredoxins"/>
    <property type="match status" value="1"/>
</dbReference>
<gene>
    <name evidence="1" type="ORF">ISU10_03980</name>
</gene>
<keyword evidence="2" id="KW-1185">Reference proteome</keyword>
<organism evidence="1 2">
    <name type="scientific">Nocardioides agariphilus</name>
    <dbReference type="NCBI Taxonomy" id="433664"/>
    <lineage>
        <taxon>Bacteria</taxon>
        <taxon>Bacillati</taxon>
        <taxon>Actinomycetota</taxon>
        <taxon>Actinomycetes</taxon>
        <taxon>Propionibacteriales</taxon>
        <taxon>Nocardioidaceae</taxon>
        <taxon>Nocardioides</taxon>
    </lineage>
</organism>
<dbReference type="Pfam" id="PF13459">
    <property type="entry name" value="Fer4_15"/>
    <property type="match status" value="1"/>
</dbReference>
<evidence type="ECO:0000313" key="1">
    <source>
        <dbReference type="EMBL" id="MBF4766924.1"/>
    </source>
</evidence>
<name>A0A930VG66_9ACTN</name>
<proteinExistence type="predicted"/>
<dbReference type="EMBL" id="JADKPO010000004">
    <property type="protein sequence ID" value="MBF4766924.1"/>
    <property type="molecule type" value="Genomic_DNA"/>
</dbReference>
<evidence type="ECO:0000313" key="2">
    <source>
        <dbReference type="Proteomes" id="UP000660668"/>
    </source>
</evidence>
<dbReference type="Gene3D" id="3.30.70.20">
    <property type="match status" value="1"/>
</dbReference>
<reference evidence="1" key="1">
    <citation type="submission" date="2020-11" db="EMBL/GenBank/DDBJ databases">
        <title>Nocardioides cynanchi sp. nov., isolated from soil of rhizosphere of Cynanchum wilfordii.</title>
        <authorList>
            <person name="Lee J.-S."/>
            <person name="Suh M.K."/>
            <person name="Kim J.-S."/>
        </authorList>
    </citation>
    <scope>NUCLEOTIDE SEQUENCE</scope>
    <source>
        <strain evidence="1">KCTC 19276</strain>
    </source>
</reference>
<protein>
    <submittedName>
        <fullName evidence="1">Ferredoxin</fullName>
    </submittedName>
</protein>
<accession>A0A930VG66</accession>
<dbReference type="RefSeq" id="WP_194695084.1">
    <property type="nucleotide sequence ID" value="NZ_JADKPO010000004.1"/>
</dbReference>
<sequence>MSHALLVDWPACRARGLCRELLPEIVTLDEWGYPIVADLVSDDLLPAARAAVRGCPRLALRLDQR</sequence>
<dbReference type="Proteomes" id="UP000660668">
    <property type="component" value="Unassembled WGS sequence"/>
</dbReference>
<dbReference type="AlphaFoldDB" id="A0A930VG66"/>